<keyword evidence="3" id="KW-1185">Reference proteome</keyword>
<dbReference type="Proteomes" id="UP001166093">
    <property type="component" value="Unassembled WGS sequence"/>
</dbReference>
<dbReference type="InterPro" id="IPR020635">
    <property type="entry name" value="Tyr_kinase_cat_dom"/>
</dbReference>
<dbReference type="SUPFAM" id="SSF56112">
    <property type="entry name" value="Protein kinase-like (PK-like)"/>
    <property type="match status" value="1"/>
</dbReference>
<dbReference type="GO" id="GO:0016301">
    <property type="term" value="F:kinase activity"/>
    <property type="evidence" value="ECO:0007669"/>
    <property type="project" value="UniProtKB-KW"/>
</dbReference>
<accession>A0ABS2Y174</accession>
<keyword evidence="2" id="KW-0808">Transferase</keyword>
<feature type="domain" description="Protein kinase" evidence="1">
    <location>
        <begin position="1"/>
        <end position="134"/>
    </location>
</feature>
<dbReference type="Gene3D" id="1.10.510.10">
    <property type="entry name" value="Transferase(Phosphotransferase) domain 1"/>
    <property type="match status" value="1"/>
</dbReference>
<dbReference type="Pfam" id="PF07714">
    <property type="entry name" value="PK_Tyr_Ser-Thr"/>
    <property type="match status" value="1"/>
</dbReference>
<dbReference type="SMART" id="SM00219">
    <property type="entry name" value="TyrKc"/>
    <property type="match status" value="1"/>
</dbReference>
<evidence type="ECO:0000259" key="1">
    <source>
        <dbReference type="PROSITE" id="PS50011"/>
    </source>
</evidence>
<dbReference type="InterPro" id="IPR011009">
    <property type="entry name" value="Kinase-like_dom_sf"/>
</dbReference>
<name>A0ABS2Y174_POLSP</name>
<dbReference type="PANTHER" id="PTHR45807">
    <property type="entry name" value="TYROSINE-PROTEIN KINASE HOPSCOTCH"/>
    <property type="match status" value="1"/>
</dbReference>
<reference evidence="2" key="1">
    <citation type="journal article" date="2021" name="Cell">
        <title>Tracing the genetic footprints of vertebrate landing in non-teleost ray-finned fishes.</title>
        <authorList>
            <person name="Bi X."/>
            <person name="Wang K."/>
            <person name="Yang L."/>
            <person name="Pan H."/>
            <person name="Jiang H."/>
            <person name="Wei Q."/>
            <person name="Fang M."/>
            <person name="Yu H."/>
            <person name="Zhu C."/>
            <person name="Cai Y."/>
            <person name="He Y."/>
            <person name="Gan X."/>
            <person name="Zeng H."/>
            <person name="Yu D."/>
            <person name="Zhu Y."/>
            <person name="Jiang H."/>
            <person name="Qiu Q."/>
            <person name="Yang H."/>
            <person name="Zhang Y.E."/>
            <person name="Wang W."/>
            <person name="Zhu M."/>
            <person name="He S."/>
            <person name="Zhang G."/>
        </authorList>
    </citation>
    <scope>NUCLEOTIDE SEQUENCE</scope>
    <source>
        <strain evidence="2">Pddl_001</strain>
    </source>
</reference>
<sequence length="134" mass="15519">IYFFFSSFMQGMDYLHSKRYIHRDLAARNILVENENVVKIGDFGLSKYIPENAEYYRVKEDGDSPVFWYAIECLRESKFSFASDVWAFGVALFEILTHCDNRQSPPAVSAAAVPDREGALAEIRGTDYYYYCYS</sequence>
<dbReference type="InterPro" id="IPR008266">
    <property type="entry name" value="Tyr_kinase_AS"/>
</dbReference>
<dbReference type="InterPro" id="IPR051286">
    <property type="entry name" value="JAK"/>
</dbReference>
<gene>
    <name evidence="2" type="primary">Tyk2</name>
    <name evidence="2" type="ORF">GTO93_0000257</name>
</gene>
<keyword evidence="2" id="KW-0418">Kinase</keyword>
<dbReference type="PROSITE" id="PS00109">
    <property type="entry name" value="PROTEIN_KINASE_TYR"/>
    <property type="match status" value="1"/>
</dbReference>
<dbReference type="PRINTS" id="PR00109">
    <property type="entry name" value="TYRKINASE"/>
</dbReference>
<feature type="non-terminal residue" evidence="2">
    <location>
        <position position="134"/>
    </location>
</feature>
<dbReference type="PANTHER" id="PTHR45807:SF6">
    <property type="entry name" value="NON-RECEPTOR TYROSINE-PROTEIN KINASE TYK2"/>
    <property type="match status" value="1"/>
</dbReference>
<evidence type="ECO:0000313" key="2">
    <source>
        <dbReference type="EMBL" id="MBN3280403.1"/>
    </source>
</evidence>
<evidence type="ECO:0000313" key="3">
    <source>
        <dbReference type="Proteomes" id="UP001166093"/>
    </source>
</evidence>
<organism evidence="2 3">
    <name type="scientific">Polyodon spathula</name>
    <name type="common">North American paddlefish</name>
    <name type="synonym">Squalus spathula</name>
    <dbReference type="NCBI Taxonomy" id="7913"/>
    <lineage>
        <taxon>Eukaryota</taxon>
        <taxon>Metazoa</taxon>
        <taxon>Chordata</taxon>
        <taxon>Craniata</taxon>
        <taxon>Vertebrata</taxon>
        <taxon>Euteleostomi</taxon>
        <taxon>Actinopterygii</taxon>
        <taxon>Chondrostei</taxon>
        <taxon>Acipenseriformes</taxon>
        <taxon>Polyodontidae</taxon>
        <taxon>Polyodon</taxon>
    </lineage>
</organism>
<comment type="caution">
    <text evidence="2">The sequence shown here is derived from an EMBL/GenBank/DDBJ whole genome shotgun (WGS) entry which is preliminary data.</text>
</comment>
<protein>
    <submittedName>
        <fullName evidence="2">TYK2 kinase</fullName>
    </submittedName>
</protein>
<dbReference type="InterPro" id="IPR000719">
    <property type="entry name" value="Prot_kinase_dom"/>
</dbReference>
<feature type="non-terminal residue" evidence="2">
    <location>
        <position position="1"/>
    </location>
</feature>
<proteinExistence type="predicted"/>
<dbReference type="EMBL" id="JAAWVQ010098716">
    <property type="protein sequence ID" value="MBN3280403.1"/>
    <property type="molecule type" value="Genomic_DNA"/>
</dbReference>
<dbReference type="PROSITE" id="PS50011">
    <property type="entry name" value="PROTEIN_KINASE_DOM"/>
    <property type="match status" value="1"/>
</dbReference>
<dbReference type="InterPro" id="IPR001245">
    <property type="entry name" value="Ser-Thr/Tyr_kinase_cat_dom"/>
</dbReference>